<dbReference type="EMBL" id="JANQAO010000003">
    <property type="protein sequence ID" value="MDM5147827.1"/>
    <property type="molecule type" value="Genomic_DNA"/>
</dbReference>
<dbReference type="Gene3D" id="1.10.260.40">
    <property type="entry name" value="lambda repressor-like DNA-binding domains"/>
    <property type="match status" value="1"/>
</dbReference>
<reference evidence="2" key="2">
    <citation type="journal article" date="2023" name="Microbiome">
        <title>Synthase-selected sorting approach identifies a beta-lactone synthase in a nudibranch symbiotic bacterium.</title>
        <authorList>
            <person name="Dzunkova M."/>
            <person name="La Clair J.J."/>
            <person name="Tyml T."/>
            <person name="Doud D."/>
            <person name="Schulz F."/>
            <person name="Piquer-Esteban S."/>
            <person name="Porcel Sanchis D."/>
            <person name="Osborn A."/>
            <person name="Robinson D."/>
            <person name="Louie K.B."/>
            <person name="Bowen B.P."/>
            <person name="Bowers R.M."/>
            <person name="Lee J."/>
            <person name="Arnau V."/>
            <person name="Diaz-Villanueva W."/>
            <person name="Stepanauskas R."/>
            <person name="Gosliner T."/>
            <person name="Date S.V."/>
            <person name="Northen T.R."/>
            <person name="Cheng J.F."/>
            <person name="Burkart M.D."/>
            <person name="Woyke T."/>
        </authorList>
    </citation>
    <scope>NUCLEOTIDE SEQUENCE</scope>
    <source>
        <strain evidence="2">Df01</strain>
    </source>
</reference>
<dbReference type="PANTHER" id="PTHR35894">
    <property type="entry name" value="GENERAL SECRETION PATHWAY PROTEIN A-RELATED"/>
    <property type="match status" value="1"/>
</dbReference>
<dbReference type="InterPro" id="IPR036733">
    <property type="entry name" value="B_transposit_C_sf"/>
</dbReference>
<organism evidence="2 3">
    <name type="scientific">Candidatus Doriopsillibacter californiensis</name>
    <dbReference type="NCBI Taxonomy" id="2970740"/>
    <lineage>
        <taxon>Bacteria</taxon>
        <taxon>Pseudomonadati</taxon>
        <taxon>Pseudomonadota</taxon>
        <taxon>Gammaproteobacteria</taxon>
        <taxon>Candidatus Tethybacterales</taxon>
        <taxon>Candidatus Persebacteraceae</taxon>
        <taxon>Candidatus Doriopsillibacter</taxon>
    </lineage>
</organism>
<reference evidence="2" key="1">
    <citation type="submission" date="2022-08" db="EMBL/GenBank/DDBJ databases">
        <authorList>
            <person name="Dzunkova M."/>
            <person name="La Clair J."/>
            <person name="Tyml T."/>
            <person name="Doud D."/>
            <person name="Schulz F."/>
            <person name="Piquer S."/>
            <person name="Porcel Sanchis D."/>
            <person name="Osborn A."/>
            <person name="Robinson D."/>
            <person name="Louie K.B."/>
            <person name="Bowen B.P."/>
            <person name="Bowers R."/>
            <person name="Lee J."/>
            <person name="Arnau Llombart V."/>
            <person name="Diaz Villanueva W."/>
            <person name="Gosliner T."/>
            <person name="Northen T."/>
            <person name="Cheng J.-F."/>
            <person name="Burkart M.D."/>
            <person name="Woyke T."/>
        </authorList>
    </citation>
    <scope>NUCLEOTIDE SEQUENCE</scope>
    <source>
        <strain evidence="2">Df01</strain>
    </source>
</reference>
<evidence type="ECO:0000313" key="2">
    <source>
        <dbReference type="EMBL" id="MDM5147827.1"/>
    </source>
</evidence>
<dbReference type="Proteomes" id="UP001168167">
    <property type="component" value="Unassembled WGS sequence"/>
</dbReference>
<dbReference type="Gene3D" id="1.10.1180.10">
    <property type="entry name" value="B transposition protein, C-terminal domain"/>
    <property type="match status" value="1"/>
</dbReference>
<dbReference type="Pfam" id="PF13401">
    <property type="entry name" value="AAA_22"/>
    <property type="match status" value="1"/>
</dbReference>
<dbReference type="SUPFAM" id="SSF47413">
    <property type="entry name" value="lambda repressor-like DNA-binding domains"/>
    <property type="match status" value="1"/>
</dbReference>
<dbReference type="InterPro" id="IPR027417">
    <property type="entry name" value="P-loop_NTPase"/>
</dbReference>
<evidence type="ECO:0000313" key="3">
    <source>
        <dbReference type="Proteomes" id="UP001168167"/>
    </source>
</evidence>
<evidence type="ECO:0000259" key="1">
    <source>
        <dbReference type="PROSITE" id="PS50943"/>
    </source>
</evidence>
<dbReference type="InterPro" id="IPR049945">
    <property type="entry name" value="AAA_22"/>
</dbReference>
<keyword evidence="3" id="KW-1185">Reference proteome</keyword>
<gene>
    <name evidence="2" type="ORF">NQX30_05530</name>
</gene>
<dbReference type="InterPro" id="IPR010982">
    <property type="entry name" value="Lambda_DNA-bd_dom_sf"/>
</dbReference>
<dbReference type="CDD" id="cd00093">
    <property type="entry name" value="HTH_XRE"/>
    <property type="match status" value="1"/>
</dbReference>
<protein>
    <submittedName>
        <fullName evidence="2">AAA family ATPase</fullName>
    </submittedName>
</protein>
<accession>A0ABT7QMA0</accession>
<dbReference type="PANTHER" id="PTHR35894:SF5">
    <property type="entry name" value="MU-LIKE PROPHAGE FLUMU DNA TRANSPOSITION PROTEIN B"/>
    <property type="match status" value="1"/>
</dbReference>
<dbReference type="PROSITE" id="PS50943">
    <property type="entry name" value="HTH_CROC1"/>
    <property type="match status" value="1"/>
</dbReference>
<dbReference type="InterPro" id="IPR052026">
    <property type="entry name" value="ExeA_AAA_ATPase_DNA-bind"/>
</dbReference>
<comment type="caution">
    <text evidence="2">The sequence shown here is derived from an EMBL/GenBank/DDBJ whole genome shotgun (WGS) entry which is preliminary data.</text>
</comment>
<name>A0ABT7QMA0_9GAMM</name>
<dbReference type="SUPFAM" id="SSF52540">
    <property type="entry name" value="P-loop containing nucleoside triphosphate hydrolases"/>
    <property type="match status" value="1"/>
</dbReference>
<proteinExistence type="predicted"/>
<sequence>MTESSFPAAAVATMIAVRALLTEGYISQAKLARRAGVSATTISRMLDGTYIGDAVKQAAKLENVLKALDNEHQHDIPIGEYVSLTASNRIINCLASAHATGDITVIYGHAGLSRTTSARHYAKTHAPVFMVTMSPCVTTPFAVLRRLASAMELGDAATTAARLEEEIVVKLTDIGALLIVDEAHHLTPILIDTIRIIHDATGCGLALIGNAPLWGRISTGSRMGQLVSRAGTPHKTNTASPDDVKLLLHALVPEAEEKMEKVAVNISRRPGRLRAVTKAINICRRATRDGSKITAEMLGDADAARSSGGDEDAE</sequence>
<feature type="domain" description="HTH cro/C1-type" evidence="1">
    <location>
        <begin position="17"/>
        <end position="72"/>
    </location>
</feature>
<dbReference type="InterPro" id="IPR001387">
    <property type="entry name" value="Cro/C1-type_HTH"/>
</dbReference>